<keyword evidence="2" id="KW-1185">Reference proteome</keyword>
<dbReference type="EMBL" id="CP097506">
    <property type="protein sequence ID" value="URD95521.1"/>
    <property type="molecule type" value="Genomic_DNA"/>
</dbReference>
<reference evidence="1" key="1">
    <citation type="submission" date="2022-05" db="EMBL/GenBank/DDBJ databases">
        <title>The Musa troglodytarum L. genome provides insights into the mechanism of non-climacteric behaviour and enrichment of carotenoids.</title>
        <authorList>
            <person name="Wang J."/>
        </authorList>
    </citation>
    <scope>NUCLEOTIDE SEQUENCE</scope>
    <source>
        <tissue evidence="1">Leaf</tissue>
    </source>
</reference>
<evidence type="ECO:0000313" key="1">
    <source>
        <dbReference type="EMBL" id="URD95521.1"/>
    </source>
</evidence>
<evidence type="ECO:0000313" key="2">
    <source>
        <dbReference type="Proteomes" id="UP001055439"/>
    </source>
</evidence>
<organism evidence="1 2">
    <name type="scientific">Musa troglodytarum</name>
    <name type="common">fe'i banana</name>
    <dbReference type="NCBI Taxonomy" id="320322"/>
    <lineage>
        <taxon>Eukaryota</taxon>
        <taxon>Viridiplantae</taxon>
        <taxon>Streptophyta</taxon>
        <taxon>Embryophyta</taxon>
        <taxon>Tracheophyta</taxon>
        <taxon>Spermatophyta</taxon>
        <taxon>Magnoliopsida</taxon>
        <taxon>Liliopsida</taxon>
        <taxon>Zingiberales</taxon>
        <taxon>Musaceae</taxon>
        <taxon>Musa</taxon>
    </lineage>
</organism>
<dbReference type="Proteomes" id="UP001055439">
    <property type="component" value="Chromosome 4"/>
</dbReference>
<accession>A0A9E7JX41</accession>
<protein>
    <submittedName>
        <fullName evidence="1">Uncharacterized protein</fullName>
    </submittedName>
</protein>
<sequence length="162" mass="18503">MAENFSPTGLETLPNGDFPKESIICRTLELHAGDVFNRWRYIVVKGKHLCGSLFHFEEIPRSEPYGRSRQDFDRNFSLQLRSLFCLCDNITTADETISSDDVGAANISMIHSLHFTQQDPRRVLRPITGRQSLSQLFQRGSIFNQELANLKNRASSKTFQAH</sequence>
<proteinExistence type="predicted"/>
<dbReference type="AlphaFoldDB" id="A0A9E7JX41"/>
<gene>
    <name evidence="1" type="ORF">MUK42_30524</name>
</gene>
<name>A0A9E7JX41_9LILI</name>